<dbReference type="InParanoid" id="A0A0C3PWS6"/>
<keyword evidence="4" id="KW-1185">Reference proteome</keyword>
<dbReference type="Proteomes" id="UP000054217">
    <property type="component" value="Unassembled WGS sequence"/>
</dbReference>
<feature type="compositionally biased region" description="Polar residues" evidence="2">
    <location>
        <begin position="218"/>
        <end position="231"/>
    </location>
</feature>
<feature type="region of interest" description="Disordered" evidence="2">
    <location>
        <begin position="1"/>
        <end position="277"/>
    </location>
</feature>
<feature type="compositionally biased region" description="Polar residues" evidence="2">
    <location>
        <begin position="149"/>
        <end position="169"/>
    </location>
</feature>
<feature type="compositionally biased region" description="Polar residues" evidence="2">
    <location>
        <begin position="92"/>
        <end position="103"/>
    </location>
</feature>
<feature type="compositionally biased region" description="Pro residues" evidence="2">
    <location>
        <begin position="232"/>
        <end position="241"/>
    </location>
</feature>
<feature type="compositionally biased region" description="Basic and acidic residues" evidence="2">
    <location>
        <begin position="118"/>
        <end position="129"/>
    </location>
</feature>
<reference evidence="4" key="2">
    <citation type="submission" date="2015-01" db="EMBL/GenBank/DDBJ databases">
        <title>Evolutionary Origins and Diversification of the Mycorrhizal Mutualists.</title>
        <authorList>
            <consortium name="DOE Joint Genome Institute"/>
            <consortium name="Mycorrhizal Genomics Consortium"/>
            <person name="Kohler A."/>
            <person name="Kuo A."/>
            <person name="Nagy L.G."/>
            <person name="Floudas D."/>
            <person name="Copeland A."/>
            <person name="Barry K.W."/>
            <person name="Cichocki N."/>
            <person name="Veneault-Fourrey C."/>
            <person name="LaButti K."/>
            <person name="Lindquist E.A."/>
            <person name="Lipzen A."/>
            <person name="Lundell T."/>
            <person name="Morin E."/>
            <person name="Murat C."/>
            <person name="Riley R."/>
            <person name="Ohm R."/>
            <person name="Sun H."/>
            <person name="Tunlid A."/>
            <person name="Henrissat B."/>
            <person name="Grigoriev I.V."/>
            <person name="Hibbett D.S."/>
            <person name="Martin F."/>
        </authorList>
    </citation>
    <scope>NUCLEOTIDE SEQUENCE [LARGE SCALE GENOMIC DNA]</scope>
    <source>
        <strain evidence="4">Marx 270</strain>
    </source>
</reference>
<feature type="coiled-coil region" evidence="1">
    <location>
        <begin position="524"/>
        <end position="575"/>
    </location>
</feature>
<feature type="compositionally biased region" description="Gly residues" evidence="2">
    <location>
        <begin position="16"/>
        <end position="46"/>
    </location>
</feature>
<dbReference type="AlphaFoldDB" id="A0A0C3PWS6"/>
<feature type="compositionally biased region" description="Low complexity" evidence="2">
    <location>
        <begin position="253"/>
        <end position="264"/>
    </location>
</feature>
<dbReference type="OrthoDB" id="2670062at2759"/>
<reference evidence="3 4" key="1">
    <citation type="submission" date="2014-04" db="EMBL/GenBank/DDBJ databases">
        <authorList>
            <consortium name="DOE Joint Genome Institute"/>
            <person name="Kuo A."/>
            <person name="Kohler A."/>
            <person name="Costa M.D."/>
            <person name="Nagy L.G."/>
            <person name="Floudas D."/>
            <person name="Copeland A."/>
            <person name="Barry K.W."/>
            <person name="Cichocki N."/>
            <person name="Veneault-Fourrey C."/>
            <person name="LaButti K."/>
            <person name="Lindquist E.A."/>
            <person name="Lipzen A."/>
            <person name="Lundell T."/>
            <person name="Morin E."/>
            <person name="Murat C."/>
            <person name="Sun H."/>
            <person name="Tunlid A."/>
            <person name="Henrissat B."/>
            <person name="Grigoriev I.V."/>
            <person name="Hibbett D.S."/>
            <person name="Martin F."/>
            <person name="Nordberg H.P."/>
            <person name="Cantor M.N."/>
            <person name="Hua S.X."/>
        </authorList>
    </citation>
    <scope>NUCLEOTIDE SEQUENCE [LARGE SCALE GENOMIC DNA]</scope>
    <source>
        <strain evidence="3 4">Marx 270</strain>
    </source>
</reference>
<evidence type="ECO:0000256" key="1">
    <source>
        <dbReference type="SAM" id="Coils"/>
    </source>
</evidence>
<name>A0A0C3PWS6_PISTI</name>
<evidence type="ECO:0000256" key="2">
    <source>
        <dbReference type="SAM" id="MobiDB-lite"/>
    </source>
</evidence>
<evidence type="ECO:0000313" key="4">
    <source>
        <dbReference type="Proteomes" id="UP000054217"/>
    </source>
</evidence>
<organism evidence="3 4">
    <name type="scientific">Pisolithus tinctorius Marx 270</name>
    <dbReference type="NCBI Taxonomy" id="870435"/>
    <lineage>
        <taxon>Eukaryota</taxon>
        <taxon>Fungi</taxon>
        <taxon>Dikarya</taxon>
        <taxon>Basidiomycota</taxon>
        <taxon>Agaricomycotina</taxon>
        <taxon>Agaricomycetes</taxon>
        <taxon>Agaricomycetidae</taxon>
        <taxon>Boletales</taxon>
        <taxon>Sclerodermatineae</taxon>
        <taxon>Pisolithaceae</taxon>
        <taxon>Pisolithus</taxon>
    </lineage>
</organism>
<gene>
    <name evidence="3" type="ORF">M404DRAFT_573286</name>
</gene>
<proteinExistence type="predicted"/>
<dbReference type="EMBL" id="KN831946">
    <property type="protein sequence ID" value="KIO13374.1"/>
    <property type="molecule type" value="Genomic_DNA"/>
</dbReference>
<dbReference type="HOGENOM" id="CLU_423408_0_0_1"/>
<sequence length="647" mass="71594">MREPLWGAAASPGWGNPEGSGGWDTGGGWGTGSGSGWGDGGGGKWDTGGDWKMGDSSGGDAVKPSSGSPPRQGWADTVGWDPAKSSRPGESGDSSTAWWNSTDTGGWGKPGPTTTKIKSNESEGDRPPKQDVTSTRANEAPVFHGTIWTDDSSSNQSPTWSSGPTGSNNRKSKLPPPLADTDPGTAPARKITGTNQVSLGAKIKWGAKVPPHEDIDMQDSTTPRCDPETSNVPPPPPPLNIQPPYSVIDGDTPLTPAAPGSALPLAPPRPKRKREGWDDKRDVFKEYIKTWERAVRAKFHLSEAELNRDRWFRTRKSPCYARIGDAGINILESKRAEFDREYFGQREKLSLAVNALVDYQETVMSDFDLSQRYDIGEETDRFIAESTAYARQIRTLIEEFKNRDVPMRDPSPSTTTNLPPTEWGALQKRAEEMEESLEQIEAELTLSRPMDIGDIVDKVLDARLSELREARKQNVQKMAARVRPDIVIPPDSIEKMENCADQWREVEGKLSKTIEDISGLIVGNAQFKSRLEQLENENAEHREALTKLQDKYAATEELRRQKEKLQEDLDELMHQPRFGPCAPVESTCQHLIEELKPALSALIQKFYEQEIVPTVRTMGEAVMNGVSNGHQTELFRPQEHLHVSPQD</sequence>
<evidence type="ECO:0000313" key="3">
    <source>
        <dbReference type="EMBL" id="KIO13374.1"/>
    </source>
</evidence>
<dbReference type="STRING" id="870435.A0A0C3PWS6"/>
<protein>
    <submittedName>
        <fullName evidence="3">Uncharacterized protein</fullName>
    </submittedName>
</protein>
<accession>A0A0C3PWS6</accession>
<keyword evidence="1" id="KW-0175">Coiled coil</keyword>